<sequence length="74" mass="8455">MLICSDHVKGDRTRLFWRRGVYNLILQIRIRYGIVAVWNGGCCNMKSWVGATHAVTRLFSIPYLESGSCRSAHL</sequence>
<dbReference type="GeneID" id="37206788"/>
<dbReference type="RefSeq" id="XP_025565096.1">
    <property type="nucleotide sequence ID" value="XM_025702196.1"/>
</dbReference>
<gene>
    <name evidence="1" type="ORF">BO88DRAFT_248809</name>
</gene>
<evidence type="ECO:0000313" key="2">
    <source>
        <dbReference type="Proteomes" id="UP000248405"/>
    </source>
</evidence>
<keyword evidence="2" id="KW-1185">Reference proteome</keyword>
<dbReference type="Proteomes" id="UP000248405">
    <property type="component" value="Unassembled WGS sequence"/>
</dbReference>
<accession>A0A319CSR6</accession>
<organism evidence="1 2">
    <name type="scientific">Aspergillus vadensis (strain CBS 113365 / IMI 142717 / IBT 24658)</name>
    <dbReference type="NCBI Taxonomy" id="1448311"/>
    <lineage>
        <taxon>Eukaryota</taxon>
        <taxon>Fungi</taxon>
        <taxon>Dikarya</taxon>
        <taxon>Ascomycota</taxon>
        <taxon>Pezizomycotina</taxon>
        <taxon>Eurotiomycetes</taxon>
        <taxon>Eurotiomycetidae</taxon>
        <taxon>Eurotiales</taxon>
        <taxon>Aspergillaceae</taxon>
        <taxon>Aspergillus</taxon>
        <taxon>Aspergillus subgen. Circumdati</taxon>
    </lineage>
</organism>
<reference evidence="1" key="1">
    <citation type="submission" date="2016-12" db="EMBL/GenBank/DDBJ databases">
        <title>The genomes of Aspergillus section Nigri reveals drivers in fungal speciation.</title>
        <authorList>
            <consortium name="DOE Joint Genome Institute"/>
            <person name="Vesth T.C."/>
            <person name="Nybo J."/>
            <person name="Theobald S."/>
            <person name="Brandl J."/>
            <person name="Frisvad J.C."/>
            <person name="Nielsen K.F."/>
            <person name="Lyhne E.K."/>
            <person name="Kogle M.E."/>
            <person name="Kuo A."/>
            <person name="Riley R."/>
            <person name="Clum A."/>
            <person name="Nolan M."/>
            <person name="Lipzen A."/>
            <person name="Salamov A."/>
            <person name="Henrissat B."/>
            <person name="Wiebenga A."/>
            <person name="De Vries R.P."/>
            <person name="Grigoriev I.V."/>
            <person name="Mortensen U.H."/>
            <person name="Andersen M.R."/>
            <person name="Baker S.E."/>
        </authorList>
    </citation>
    <scope>NUCLEOTIDE SEQUENCE [LARGE SCALE GENOMIC DNA]</scope>
    <source>
        <strain evidence="1">CBS 113365</strain>
    </source>
</reference>
<proteinExistence type="predicted"/>
<dbReference type="AlphaFoldDB" id="A0A319CSR6"/>
<name>A0A319CSR6_ASPVC</name>
<evidence type="ECO:0000313" key="1">
    <source>
        <dbReference type="EMBL" id="PYH71302.1"/>
    </source>
</evidence>
<dbReference type="EMBL" id="KZ821619">
    <property type="protein sequence ID" value="PYH71302.1"/>
    <property type="molecule type" value="Genomic_DNA"/>
</dbReference>
<protein>
    <submittedName>
        <fullName evidence="1">Uncharacterized protein</fullName>
    </submittedName>
</protein>